<evidence type="ECO:0000313" key="1">
    <source>
        <dbReference type="EMBL" id="GAF81785.1"/>
    </source>
</evidence>
<proteinExistence type="predicted"/>
<protein>
    <submittedName>
        <fullName evidence="1">Uncharacterized protein</fullName>
    </submittedName>
</protein>
<name>X0U036_9ZZZZ</name>
<comment type="caution">
    <text evidence="1">The sequence shown here is derived from an EMBL/GenBank/DDBJ whole genome shotgun (WGS) entry which is preliminary data.</text>
</comment>
<accession>X0U036</accession>
<dbReference type="EMBL" id="BARS01004668">
    <property type="protein sequence ID" value="GAF81785.1"/>
    <property type="molecule type" value="Genomic_DNA"/>
</dbReference>
<reference evidence="1" key="1">
    <citation type="journal article" date="2014" name="Front. Microbiol.">
        <title>High frequency of phylogenetically diverse reductive dehalogenase-homologous genes in deep subseafloor sedimentary metagenomes.</title>
        <authorList>
            <person name="Kawai M."/>
            <person name="Futagami T."/>
            <person name="Toyoda A."/>
            <person name="Takaki Y."/>
            <person name="Nishi S."/>
            <person name="Hori S."/>
            <person name="Arai W."/>
            <person name="Tsubouchi T."/>
            <person name="Morono Y."/>
            <person name="Uchiyama I."/>
            <person name="Ito T."/>
            <person name="Fujiyama A."/>
            <person name="Inagaki F."/>
            <person name="Takami H."/>
        </authorList>
    </citation>
    <scope>NUCLEOTIDE SEQUENCE</scope>
    <source>
        <strain evidence="1">Expedition CK06-06</strain>
    </source>
</reference>
<sequence>MSKIKKVQEITDLSVYTSFTKDEGMFQIEAGVYSMVTAVPETISKWGHDVTEVELKFLINGKKVQYTGFKTLYEQLYGEDTFGDFYYKKSKEFEAAYLKTSPYKTK</sequence>
<gene>
    <name evidence="1" type="ORF">S01H1_09137</name>
</gene>
<dbReference type="AlphaFoldDB" id="X0U036"/>
<organism evidence="1">
    <name type="scientific">marine sediment metagenome</name>
    <dbReference type="NCBI Taxonomy" id="412755"/>
    <lineage>
        <taxon>unclassified sequences</taxon>
        <taxon>metagenomes</taxon>
        <taxon>ecological metagenomes</taxon>
    </lineage>
</organism>